<dbReference type="AlphaFoldDB" id="A0A0L8GI43"/>
<name>A0A0L8GI43_OCTBM</name>
<reference evidence="1" key="1">
    <citation type="submission" date="2015-07" db="EMBL/GenBank/DDBJ databases">
        <title>MeaNS - Measles Nucleotide Surveillance Program.</title>
        <authorList>
            <person name="Tran T."/>
            <person name="Druce J."/>
        </authorList>
    </citation>
    <scope>NUCLEOTIDE SEQUENCE</scope>
    <source>
        <strain evidence="1">UCB-OBI-ISO-001</strain>
        <tissue evidence="1">Gonad</tissue>
    </source>
</reference>
<organism evidence="1">
    <name type="scientific">Octopus bimaculoides</name>
    <name type="common">California two-spotted octopus</name>
    <dbReference type="NCBI Taxonomy" id="37653"/>
    <lineage>
        <taxon>Eukaryota</taxon>
        <taxon>Metazoa</taxon>
        <taxon>Spiralia</taxon>
        <taxon>Lophotrochozoa</taxon>
        <taxon>Mollusca</taxon>
        <taxon>Cephalopoda</taxon>
        <taxon>Coleoidea</taxon>
        <taxon>Octopodiformes</taxon>
        <taxon>Octopoda</taxon>
        <taxon>Incirrata</taxon>
        <taxon>Octopodidae</taxon>
        <taxon>Octopus</taxon>
    </lineage>
</organism>
<dbReference type="EMBL" id="KQ421724">
    <property type="protein sequence ID" value="KOF76661.1"/>
    <property type="molecule type" value="Genomic_DNA"/>
</dbReference>
<protein>
    <submittedName>
        <fullName evidence="1">Uncharacterized protein</fullName>
    </submittedName>
</protein>
<accession>A0A0L8GI43</accession>
<gene>
    <name evidence="1" type="ORF">OCBIM_22033082mg</name>
</gene>
<proteinExistence type="predicted"/>
<dbReference type="OrthoDB" id="6159822at2759"/>
<sequence>MSNFPLSQCHGEAKMWFSQLEFYFIATSTRQPLVKLHITFSGLPSPLVSSVRDLLTDIPDGMSYEKSEVLRRNSPSADTRYKHNYCYILLTYNMLEIYCFH</sequence>
<evidence type="ECO:0000313" key="1">
    <source>
        <dbReference type="EMBL" id="KOF76661.1"/>
    </source>
</evidence>